<keyword evidence="13" id="KW-0963">Cytoplasm</keyword>
<keyword evidence="16" id="KW-1185">Reference proteome</keyword>
<evidence type="ECO:0000256" key="5">
    <source>
        <dbReference type="ARBA" id="ARBA00007731"/>
    </source>
</evidence>
<comment type="similarity">
    <text evidence="5 13">In the C-terminal section; belongs to the PRA-PH family.</text>
</comment>
<name>A0A1V0N5D5_9ARCH</name>
<dbReference type="InterPro" id="IPR002496">
    <property type="entry name" value="PRib_AMP_CycHydrolase_dom"/>
</dbReference>
<dbReference type="GO" id="GO:0000105">
    <property type="term" value="P:L-histidine biosynthetic process"/>
    <property type="evidence" value="ECO:0007669"/>
    <property type="project" value="UniProtKB-UniRule"/>
</dbReference>
<feature type="domain" description="Phosphoribosyl-AMP cyclohydrolase" evidence="14">
    <location>
        <begin position="27"/>
        <end position="98"/>
    </location>
</feature>
<gene>
    <name evidence="13" type="primary">hisI</name>
    <name evidence="13" type="synonym">hisIE</name>
    <name evidence="15" type="ORF">FAD_1448</name>
</gene>
<dbReference type="PANTHER" id="PTHR42945">
    <property type="entry name" value="HISTIDINE BIOSYNTHESIS BIFUNCTIONAL PROTEIN"/>
    <property type="match status" value="1"/>
</dbReference>
<dbReference type="KEGG" id="fai:FAD_1448"/>
<dbReference type="GO" id="GO:0004635">
    <property type="term" value="F:phosphoribosyl-AMP cyclohydrolase activity"/>
    <property type="evidence" value="ECO:0007669"/>
    <property type="project" value="UniProtKB-UniRule"/>
</dbReference>
<comment type="catalytic activity">
    <reaction evidence="1 13">
        <text>1-(5-phospho-beta-D-ribosyl)-5'-AMP + H2O = 1-(5-phospho-beta-D-ribosyl)-5-[(5-phospho-beta-D-ribosylamino)methylideneamino]imidazole-4-carboxamide</text>
        <dbReference type="Rhea" id="RHEA:20049"/>
        <dbReference type="ChEBI" id="CHEBI:15377"/>
        <dbReference type="ChEBI" id="CHEBI:58435"/>
        <dbReference type="ChEBI" id="CHEBI:59457"/>
        <dbReference type="EC" id="3.5.4.19"/>
    </reaction>
</comment>
<dbReference type="InterPro" id="IPR023019">
    <property type="entry name" value="His_synth_HisIE"/>
</dbReference>
<dbReference type="SUPFAM" id="SSF141734">
    <property type="entry name" value="HisI-like"/>
    <property type="match status" value="1"/>
</dbReference>
<organism evidence="15 16">
    <name type="scientific">Ferroplasma acidiphilum</name>
    <dbReference type="NCBI Taxonomy" id="74969"/>
    <lineage>
        <taxon>Archaea</taxon>
        <taxon>Methanobacteriati</taxon>
        <taxon>Thermoplasmatota</taxon>
        <taxon>Thermoplasmata</taxon>
        <taxon>Thermoplasmatales</taxon>
        <taxon>Ferroplasmaceae</taxon>
        <taxon>Ferroplasma</taxon>
    </lineage>
</organism>
<dbReference type="GO" id="GO:0005524">
    <property type="term" value="F:ATP binding"/>
    <property type="evidence" value="ECO:0007669"/>
    <property type="project" value="UniProtKB-KW"/>
</dbReference>
<comment type="pathway">
    <text evidence="3 13">Amino-acid biosynthesis; L-histidine biosynthesis; L-histidine from 5-phospho-alpha-D-ribose 1-diphosphate: step 3/9.</text>
</comment>
<dbReference type="FunFam" id="3.10.20.810:FF:000001">
    <property type="entry name" value="Histidine biosynthesis bifunctional protein HisIE"/>
    <property type="match status" value="1"/>
</dbReference>
<feature type="region of interest" description="Phosphoribosyl-AMP cyclohydrolase" evidence="13">
    <location>
        <begin position="1"/>
        <end position="116"/>
    </location>
</feature>
<dbReference type="AlphaFoldDB" id="A0A1V0N5D5"/>
<dbReference type="HAMAP" id="MF_01020">
    <property type="entry name" value="HisE"/>
    <property type="match status" value="1"/>
</dbReference>
<dbReference type="Pfam" id="PF01503">
    <property type="entry name" value="PRA-PH"/>
    <property type="match status" value="1"/>
</dbReference>
<evidence type="ECO:0000256" key="6">
    <source>
        <dbReference type="ARBA" id="ARBA00008299"/>
    </source>
</evidence>
<dbReference type="UniPathway" id="UPA00031">
    <property type="reaction ID" value="UER00007"/>
</dbReference>
<dbReference type="HAMAP" id="MF_01019">
    <property type="entry name" value="HisIE"/>
    <property type="match status" value="1"/>
</dbReference>
<keyword evidence="7 13" id="KW-0028">Amino-acid biosynthesis</keyword>
<keyword evidence="11 13" id="KW-0368">Histidine biosynthesis</keyword>
<evidence type="ECO:0000256" key="4">
    <source>
        <dbReference type="ARBA" id="ARBA00005204"/>
    </source>
</evidence>
<protein>
    <recommendedName>
        <fullName evidence="13">Histidine biosynthesis bifunctional protein HisIE</fullName>
    </recommendedName>
    <domain>
        <recommendedName>
            <fullName evidence="13">Phosphoribosyl-AMP cyclohydrolase</fullName>
            <shortName evidence="13">PRA-CH</shortName>
            <ecNumber evidence="13">3.5.4.19</ecNumber>
        </recommendedName>
    </domain>
    <domain>
        <recommendedName>
            <fullName evidence="13">Phosphoribosyl-ATP pyrophosphatase</fullName>
            <shortName evidence="13">PRA-PH</shortName>
            <ecNumber evidence="13">3.6.1.31</ecNumber>
        </recommendedName>
    </domain>
</protein>
<evidence type="ECO:0000313" key="16">
    <source>
        <dbReference type="Proteomes" id="UP000192050"/>
    </source>
</evidence>
<comment type="subcellular location">
    <subcellularLocation>
        <location evidence="13">Cytoplasm</location>
    </subcellularLocation>
</comment>
<dbReference type="NCBIfam" id="TIGR03188">
    <property type="entry name" value="histidine_hisI"/>
    <property type="match status" value="1"/>
</dbReference>
<keyword evidence="8 13" id="KW-0547">Nucleotide-binding</keyword>
<sequence length="203" mass="23202">MSDYDLKFEGLMPVVVQDSETKEVLTLAYMDEEAYRKSMETGLMHYYSRSKQRVRMKGEASGNIQEIKDVMIDCDNDSLLFMVKQKGAACHLGTKSCFREIGTPVVVGNINYSLEVLLELESLIAKTKNTPRKNSYTTELFESGEENIKKKVGEEAVESILAQGKDRIVYETADLLYHLLVFLSYENIKLSDIMDELSKRRKN</sequence>
<dbReference type="InterPro" id="IPR021130">
    <property type="entry name" value="PRib-ATP_PPHydrolase-like"/>
</dbReference>
<comment type="catalytic activity">
    <reaction evidence="2 13">
        <text>1-(5-phospho-beta-D-ribosyl)-ATP + H2O = 1-(5-phospho-beta-D-ribosyl)-5'-AMP + diphosphate + H(+)</text>
        <dbReference type="Rhea" id="RHEA:22828"/>
        <dbReference type="ChEBI" id="CHEBI:15377"/>
        <dbReference type="ChEBI" id="CHEBI:15378"/>
        <dbReference type="ChEBI" id="CHEBI:33019"/>
        <dbReference type="ChEBI" id="CHEBI:59457"/>
        <dbReference type="ChEBI" id="CHEBI:73183"/>
        <dbReference type="EC" id="3.6.1.31"/>
    </reaction>
</comment>
<dbReference type="GO" id="GO:0004636">
    <property type="term" value="F:phosphoribosyl-ATP diphosphatase activity"/>
    <property type="evidence" value="ECO:0007669"/>
    <property type="project" value="UniProtKB-UniRule"/>
</dbReference>
<dbReference type="EC" id="3.6.1.31" evidence="13"/>
<evidence type="ECO:0000256" key="7">
    <source>
        <dbReference type="ARBA" id="ARBA00022605"/>
    </source>
</evidence>
<evidence type="ECO:0000256" key="8">
    <source>
        <dbReference type="ARBA" id="ARBA00022741"/>
    </source>
</evidence>
<evidence type="ECO:0000256" key="2">
    <source>
        <dbReference type="ARBA" id="ARBA00001460"/>
    </source>
</evidence>
<evidence type="ECO:0000313" key="15">
    <source>
        <dbReference type="EMBL" id="ARD85306.1"/>
    </source>
</evidence>
<feature type="region of interest" description="Phosphoribosyl-ATP pyrophosphohydrolase" evidence="13">
    <location>
        <begin position="117"/>
        <end position="203"/>
    </location>
</feature>
<reference evidence="15 16" key="1">
    <citation type="submission" date="2011-10" db="EMBL/GenBank/DDBJ databases">
        <title>Metabolic and evolutionary patterns in the extreme acidophile Ferroplasma acidiphilum.</title>
        <authorList>
            <person name="Golyshina O.V."/>
            <person name="Kozyavkin S.A."/>
            <person name="Tatusov R.L."/>
            <person name="Slesarev A.I."/>
            <person name="Golyshin P.N."/>
        </authorList>
    </citation>
    <scope>NUCLEOTIDE SEQUENCE [LARGE SCALE GENOMIC DNA]</scope>
    <source>
        <strain evidence="16">Y</strain>
    </source>
</reference>
<evidence type="ECO:0000256" key="11">
    <source>
        <dbReference type="ARBA" id="ARBA00023102"/>
    </source>
</evidence>
<keyword evidence="9 13" id="KW-0378">Hydrolase</keyword>
<evidence type="ECO:0000256" key="3">
    <source>
        <dbReference type="ARBA" id="ARBA00005169"/>
    </source>
</evidence>
<dbReference type="NCBIfam" id="NF000768">
    <property type="entry name" value="PRK00051.1"/>
    <property type="match status" value="1"/>
</dbReference>
<dbReference type="CDD" id="cd11534">
    <property type="entry name" value="NTP-PPase_HisIE_like"/>
    <property type="match status" value="1"/>
</dbReference>
<proteinExistence type="inferred from homology"/>
<keyword evidence="12 13" id="KW-0511">Multifunctional enzyme</keyword>
<comment type="pathway">
    <text evidence="4 13">Amino-acid biosynthesis; L-histidine biosynthesis; L-histidine from 5-phospho-alpha-D-ribose 1-diphosphate: step 2/9.</text>
</comment>
<dbReference type="PANTHER" id="PTHR42945:SF1">
    <property type="entry name" value="HISTIDINE BIOSYNTHESIS BIFUNCTIONAL PROTEIN HIS7"/>
    <property type="match status" value="1"/>
</dbReference>
<evidence type="ECO:0000256" key="9">
    <source>
        <dbReference type="ARBA" id="ARBA00022801"/>
    </source>
</evidence>
<evidence type="ECO:0000259" key="14">
    <source>
        <dbReference type="Pfam" id="PF01502"/>
    </source>
</evidence>
<dbReference type="EC" id="3.5.4.19" evidence="13"/>
<comment type="similarity">
    <text evidence="6 13">In the N-terminal section; belongs to the PRA-CH family.</text>
</comment>
<dbReference type="RefSeq" id="WP_081142911.1">
    <property type="nucleotide sequence ID" value="NZ_CP015363.1"/>
</dbReference>
<evidence type="ECO:0000256" key="12">
    <source>
        <dbReference type="ARBA" id="ARBA00023268"/>
    </source>
</evidence>
<dbReference type="OrthoDB" id="5853at2157"/>
<evidence type="ECO:0000256" key="1">
    <source>
        <dbReference type="ARBA" id="ARBA00000024"/>
    </source>
</evidence>
<dbReference type="NCBIfam" id="NF002747">
    <property type="entry name" value="PRK02759.1"/>
    <property type="match status" value="1"/>
</dbReference>
<dbReference type="Proteomes" id="UP000192050">
    <property type="component" value="Chromosome"/>
</dbReference>
<dbReference type="Gene3D" id="3.10.20.810">
    <property type="entry name" value="Phosphoribosyl-AMP cyclohydrolase"/>
    <property type="match status" value="1"/>
</dbReference>
<dbReference type="InterPro" id="IPR038019">
    <property type="entry name" value="PRib_AMP_CycHydrolase_sf"/>
</dbReference>
<keyword evidence="10 13" id="KW-0067">ATP-binding</keyword>
<accession>A0A1V0N5D5</accession>
<dbReference type="EMBL" id="CP015363">
    <property type="protein sequence ID" value="ARD85306.1"/>
    <property type="molecule type" value="Genomic_DNA"/>
</dbReference>
<dbReference type="GO" id="GO:0005737">
    <property type="term" value="C:cytoplasm"/>
    <property type="evidence" value="ECO:0007669"/>
    <property type="project" value="UniProtKB-SubCell"/>
</dbReference>
<evidence type="ECO:0000256" key="13">
    <source>
        <dbReference type="HAMAP-Rule" id="MF_01019"/>
    </source>
</evidence>
<evidence type="ECO:0000256" key="10">
    <source>
        <dbReference type="ARBA" id="ARBA00022840"/>
    </source>
</evidence>
<dbReference type="SUPFAM" id="SSF101386">
    <property type="entry name" value="all-alpha NTP pyrophosphatases"/>
    <property type="match status" value="1"/>
</dbReference>
<dbReference type="GeneID" id="31676941"/>
<dbReference type="Gene3D" id="1.10.287.1080">
    <property type="entry name" value="MazG-like"/>
    <property type="match status" value="1"/>
</dbReference>
<dbReference type="STRING" id="74969.FAD_1448"/>
<dbReference type="Pfam" id="PF01502">
    <property type="entry name" value="PRA-CH"/>
    <property type="match status" value="1"/>
</dbReference>
<dbReference type="InterPro" id="IPR008179">
    <property type="entry name" value="HisE"/>
</dbReference>